<keyword evidence="2" id="KW-0808">Transferase</keyword>
<dbReference type="EMBL" id="JBHSCN010000005">
    <property type="protein sequence ID" value="MFC4243945.1"/>
    <property type="molecule type" value="Genomic_DNA"/>
</dbReference>
<organism evidence="2 3">
    <name type="scientific">Gryllotalpicola reticulitermitis</name>
    <dbReference type="NCBI Taxonomy" id="1184153"/>
    <lineage>
        <taxon>Bacteria</taxon>
        <taxon>Bacillati</taxon>
        <taxon>Actinomycetota</taxon>
        <taxon>Actinomycetes</taxon>
        <taxon>Micrococcales</taxon>
        <taxon>Microbacteriaceae</taxon>
        <taxon>Gryllotalpicola</taxon>
    </lineage>
</organism>
<dbReference type="InterPro" id="IPR050194">
    <property type="entry name" value="Glycosyltransferase_grp1"/>
</dbReference>
<gene>
    <name evidence="2" type="ORF">ACFOYW_11210</name>
</gene>
<accession>A0ABV8Q6J6</accession>
<dbReference type="RefSeq" id="WP_390229017.1">
    <property type="nucleotide sequence ID" value="NZ_JBHSCN010000005.1"/>
</dbReference>
<evidence type="ECO:0000256" key="1">
    <source>
        <dbReference type="ARBA" id="ARBA00021292"/>
    </source>
</evidence>
<proteinExistence type="predicted"/>
<dbReference type="Pfam" id="PF20706">
    <property type="entry name" value="GT4-conflict"/>
    <property type="match status" value="1"/>
</dbReference>
<dbReference type="PANTHER" id="PTHR45947">
    <property type="entry name" value="SULFOQUINOVOSYL TRANSFERASE SQD2"/>
    <property type="match status" value="1"/>
</dbReference>
<sequence length="399" mass="42505">MRIGLVALHTSPLDAPGQGDSGGLNVVVRALADELARAGHGVEVLTRATSDHDLGRVDTLDSGARVRFLEAGPAEPLAKEELPRVTDAFAQALAALPRFDVLHAHYWLSGRAALAVAHDTRAAHVLSLHTLAAVKNARLAPGDSPEPQQRIDVERMLSARSDAVIASTRSERDAIVAAYGASPERVEIVEPGVDTRIFRPAAPALTAGERISVLVVGRVQPLKGQDIAVRALSRLAPGIRPRLYIAGEASGAAGQSYREGLDRLVAARGLVDDVTFLGSLPRDELAELMRRCALVLVPSRSETYGLVTLEAAASGVPVLASAAPGLVDSVRDGLTGVLVEGHDEHVWARAIERMLRAPALRARMARASVDHARARSWEATAALHVDVYRRAFRNRIVST</sequence>
<evidence type="ECO:0000313" key="2">
    <source>
        <dbReference type="EMBL" id="MFC4243945.1"/>
    </source>
</evidence>
<name>A0ABV8Q6J6_9MICO</name>
<dbReference type="PANTHER" id="PTHR45947:SF3">
    <property type="entry name" value="SULFOQUINOVOSYL TRANSFERASE SQD2"/>
    <property type="match status" value="1"/>
</dbReference>
<dbReference type="SUPFAM" id="SSF53756">
    <property type="entry name" value="UDP-Glycosyltransferase/glycogen phosphorylase"/>
    <property type="match status" value="1"/>
</dbReference>
<keyword evidence="2" id="KW-0328">Glycosyltransferase</keyword>
<evidence type="ECO:0000313" key="3">
    <source>
        <dbReference type="Proteomes" id="UP001595900"/>
    </source>
</evidence>
<dbReference type="GO" id="GO:0016757">
    <property type="term" value="F:glycosyltransferase activity"/>
    <property type="evidence" value="ECO:0007669"/>
    <property type="project" value="UniProtKB-KW"/>
</dbReference>
<protein>
    <recommendedName>
        <fullName evidence="1">D-inositol 3-phosphate glycosyltransferase</fullName>
    </recommendedName>
</protein>
<dbReference type="Proteomes" id="UP001595900">
    <property type="component" value="Unassembled WGS sequence"/>
</dbReference>
<dbReference type="Gene3D" id="3.40.50.2000">
    <property type="entry name" value="Glycogen Phosphorylase B"/>
    <property type="match status" value="2"/>
</dbReference>
<comment type="caution">
    <text evidence="2">The sequence shown here is derived from an EMBL/GenBank/DDBJ whole genome shotgun (WGS) entry which is preliminary data.</text>
</comment>
<reference evidence="3" key="1">
    <citation type="journal article" date="2019" name="Int. J. Syst. Evol. Microbiol.">
        <title>The Global Catalogue of Microorganisms (GCM) 10K type strain sequencing project: providing services to taxonomists for standard genome sequencing and annotation.</title>
        <authorList>
            <consortium name="The Broad Institute Genomics Platform"/>
            <consortium name="The Broad Institute Genome Sequencing Center for Infectious Disease"/>
            <person name="Wu L."/>
            <person name="Ma J."/>
        </authorList>
    </citation>
    <scope>NUCLEOTIDE SEQUENCE [LARGE SCALE GENOMIC DNA]</scope>
    <source>
        <strain evidence="3">CGMCC 1.10363</strain>
    </source>
</reference>
<keyword evidence="3" id="KW-1185">Reference proteome</keyword>